<gene>
    <name evidence="1" type="ORF">DKT69_25060</name>
</gene>
<evidence type="ECO:0000313" key="2">
    <source>
        <dbReference type="Proteomes" id="UP000246050"/>
    </source>
</evidence>
<reference evidence="1 2" key="1">
    <citation type="submission" date="2018-05" db="EMBL/GenBank/DDBJ databases">
        <title>Micromonosporas from Atacama Desert.</title>
        <authorList>
            <person name="Carro L."/>
            <person name="Golinska P."/>
            <person name="Klenk H.-P."/>
            <person name="Goodfellow M."/>
        </authorList>
    </citation>
    <scope>NUCLEOTIDE SEQUENCE [LARGE SCALE GENOMIC DNA]</scope>
    <source>
        <strain evidence="1 2">4G51</strain>
    </source>
</reference>
<sequence>YRTGPRLDPTQLEHARRPVHDERLAAALANYRSLVVDDGLDPDEVLGDLLHLHHARMIGVDLTSEQHCLRLARTIARTTLAGRKP</sequence>
<comment type="caution">
    <text evidence="1">The sequence shown here is derived from an EMBL/GenBank/DDBJ whole genome shotgun (WGS) entry which is preliminary data.</text>
</comment>
<dbReference type="Proteomes" id="UP000246050">
    <property type="component" value="Unassembled WGS sequence"/>
</dbReference>
<protein>
    <submittedName>
        <fullName evidence="1">Lantibiotic dehydratase</fullName>
    </submittedName>
</protein>
<dbReference type="AlphaFoldDB" id="A0A317DGX2"/>
<dbReference type="EMBL" id="QGKS01000299">
    <property type="protein sequence ID" value="PWR12065.1"/>
    <property type="molecule type" value="Genomic_DNA"/>
</dbReference>
<feature type="non-terminal residue" evidence="1">
    <location>
        <position position="1"/>
    </location>
</feature>
<accession>A0A317DGX2</accession>
<proteinExistence type="predicted"/>
<organism evidence="1 2">
    <name type="scientific">Micromonospora sicca</name>
    <dbReference type="NCBI Taxonomy" id="2202420"/>
    <lineage>
        <taxon>Bacteria</taxon>
        <taxon>Bacillati</taxon>
        <taxon>Actinomycetota</taxon>
        <taxon>Actinomycetes</taxon>
        <taxon>Micromonosporales</taxon>
        <taxon>Micromonosporaceae</taxon>
        <taxon>Micromonospora</taxon>
    </lineage>
</organism>
<dbReference type="RefSeq" id="WP_201749845.1">
    <property type="nucleotide sequence ID" value="NZ_QGKS01000299.1"/>
</dbReference>
<name>A0A317DGX2_9ACTN</name>
<evidence type="ECO:0000313" key="1">
    <source>
        <dbReference type="EMBL" id="PWR12065.1"/>
    </source>
</evidence>